<dbReference type="GO" id="GO:0004252">
    <property type="term" value="F:serine-type endopeptidase activity"/>
    <property type="evidence" value="ECO:0007669"/>
    <property type="project" value="UniProtKB-EC"/>
</dbReference>
<protein>
    <recommendedName>
        <fullName evidence="3">prolyl oligopeptidase</fullName>
        <ecNumber evidence="3">3.4.21.26</ecNumber>
    </recommendedName>
</protein>
<dbReference type="InterPro" id="IPR029058">
    <property type="entry name" value="AB_hydrolase_fold"/>
</dbReference>
<evidence type="ECO:0000256" key="6">
    <source>
        <dbReference type="ARBA" id="ARBA00022825"/>
    </source>
</evidence>
<dbReference type="PRINTS" id="PR00862">
    <property type="entry name" value="PROLIGOPTASE"/>
</dbReference>
<dbReference type="InterPro" id="IPR023302">
    <property type="entry name" value="Pept_S9A_N"/>
</dbReference>
<accession>A0A1L9B532</accession>
<dbReference type="OrthoDB" id="9801421at2"/>
<dbReference type="SUPFAM" id="SSF53474">
    <property type="entry name" value="alpha/beta-Hydrolases"/>
    <property type="match status" value="1"/>
</dbReference>
<feature type="signal peptide" evidence="7">
    <location>
        <begin position="1"/>
        <end position="23"/>
    </location>
</feature>
<dbReference type="STRING" id="83449.BON30_28915"/>
<dbReference type="FunFam" id="3.40.50.1820:FF:000005">
    <property type="entry name" value="Prolyl endopeptidase"/>
    <property type="match status" value="1"/>
</dbReference>
<evidence type="ECO:0000259" key="9">
    <source>
        <dbReference type="Pfam" id="PF02897"/>
    </source>
</evidence>
<dbReference type="GO" id="GO:0006508">
    <property type="term" value="P:proteolysis"/>
    <property type="evidence" value="ECO:0007669"/>
    <property type="project" value="UniProtKB-KW"/>
</dbReference>
<evidence type="ECO:0000313" key="11">
    <source>
        <dbReference type="Proteomes" id="UP000182229"/>
    </source>
</evidence>
<evidence type="ECO:0000256" key="7">
    <source>
        <dbReference type="SAM" id="SignalP"/>
    </source>
</evidence>
<dbReference type="PANTHER" id="PTHR42881">
    <property type="entry name" value="PROLYL ENDOPEPTIDASE"/>
    <property type="match status" value="1"/>
</dbReference>
<comment type="caution">
    <text evidence="10">The sequence shown here is derived from an EMBL/GenBank/DDBJ whole genome shotgun (WGS) entry which is preliminary data.</text>
</comment>
<dbReference type="PANTHER" id="PTHR42881:SF2">
    <property type="entry name" value="PROLYL ENDOPEPTIDASE"/>
    <property type="match status" value="1"/>
</dbReference>
<comment type="catalytic activity">
    <reaction evidence="1">
        <text>Hydrolysis of Pro-|-Xaa &gt;&gt; Ala-|-Xaa in oligopeptides.</text>
        <dbReference type="EC" id="3.4.21.26"/>
    </reaction>
</comment>
<sequence length="721" mass="78339">MHHPRIKLALATLSLLAPLTPFAAGQGAAVSAPPVAARKPVVDTYHGVKVEDPYQWLEKGDDPEVRRWLQGETAYTRALLDKLPSREAIRARLTTLLSHESAAHFALWQRGGTLFALKSQPPKQQSFLVVLPSVEDPSTARVLVDPMALDPSGRTTIDFFVPSLDGKKVAVSLSKDGTESGDVTVYDVATGKPLPGESVPRVNGGTAGGSLTWNADGTGFFYTRYPRGEERPPEDRDFFQQVYFHELGTPTAQDTYELGKGAPRIANYALSTSEDGAYVMAILGNGDGGEYALYLRPQKGTWTQLSRFEDKLVSAGFGQDGALYALSRQDAPRGKVLRIPLATPSLDKATVFIPQAEASIDGLLATATRLYVTEQLGGPMRMRMVGLDGKDLGQVPTQPVSSVGRPTRLGGDDVLFGSTSYLEPTSVYRYSAGDGTLTKTALGRTSPVDTSRVRVERVMCTSKDGTQVPLNLLYAEGTKRDGNNPTLLTGYGGFNVSLSPSFHVLSFAFIEQGGVVAVANLRGGSEFGEAWHTQGSLTKKQNVFDDFHACARLLVEKKWTKPARLAIEGGSNGGLLMGAALTQHPELFRTVLAHVGIYDMLRVELTPNGQFNTTEYGTVKDPGQFQALYAYSPYHHVKDGTKYPSVLFTSGENDPRVDPFHSRKMVARLRAATRSKRPVLLRTNDMGHGLGTPLSETIAEEVDVHAFLFNELGMKYRPVSR</sequence>
<keyword evidence="4" id="KW-0645">Protease</keyword>
<evidence type="ECO:0000256" key="5">
    <source>
        <dbReference type="ARBA" id="ARBA00022801"/>
    </source>
</evidence>
<dbReference type="Gene3D" id="2.130.10.120">
    <property type="entry name" value="Prolyl oligopeptidase, N-terminal domain"/>
    <property type="match status" value="1"/>
</dbReference>
<dbReference type="SUPFAM" id="SSF50993">
    <property type="entry name" value="Peptidase/esterase 'gauge' domain"/>
    <property type="match status" value="1"/>
</dbReference>
<organism evidence="10 11">
    <name type="scientific">Cystobacter ferrugineus</name>
    <dbReference type="NCBI Taxonomy" id="83449"/>
    <lineage>
        <taxon>Bacteria</taxon>
        <taxon>Pseudomonadati</taxon>
        <taxon>Myxococcota</taxon>
        <taxon>Myxococcia</taxon>
        <taxon>Myxococcales</taxon>
        <taxon>Cystobacterineae</taxon>
        <taxon>Archangiaceae</taxon>
        <taxon>Cystobacter</taxon>
    </lineage>
</organism>
<dbReference type="RefSeq" id="WP_071901655.1">
    <property type="nucleotide sequence ID" value="NZ_MPIN01000008.1"/>
</dbReference>
<comment type="similarity">
    <text evidence="2">Belongs to the peptidase S9A family.</text>
</comment>
<feature type="domain" description="Peptidase S9A N-terminal" evidence="9">
    <location>
        <begin position="33"/>
        <end position="439"/>
    </location>
</feature>
<dbReference type="Pfam" id="PF02897">
    <property type="entry name" value="Peptidase_S9_N"/>
    <property type="match status" value="1"/>
</dbReference>
<feature type="chain" id="PRO_5012273418" description="prolyl oligopeptidase" evidence="7">
    <location>
        <begin position="24"/>
        <end position="721"/>
    </location>
</feature>
<dbReference type="Gene3D" id="3.40.50.1820">
    <property type="entry name" value="alpha/beta hydrolase"/>
    <property type="match status" value="1"/>
</dbReference>
<dbReference type="EMBL" id="MPIN01000008">
    <property type="protein sequence ID" value="OJH37320.1"/>
    <property type="molecule type" value="Genomic_DNA"/>
</dbReference>
<evidence type="ECO:0000256" key="2">
    <source>
        <dbReference type="ARBA" id="ARBA00005228"/>
    </source>
</evidence>
<gene>
    <name evidence="10" type="ORF">BON30_28915</name>
</gene>
<reference evidence="10 11" key="2">
    <citation type="submission" date="2016-12" db="EMBL/GenBank/DDBJ databases">
        <title>Draft Genome Sequence of Cystobacter ferrugineus Strain Cbfe23.</title>
        <authorList>
            <person name="Akbar S."/>
            <person name="Dowd S.E."/>
            <person name="Stevens D.C."/>
        </authorList>
    </citation>
    <scope>NUCLEOTIDE SEQUENCE [LARGE SCALE GENOMIC DNA]</scope>
    <source>
        <strain evidence="10 11">Cbfe23</strain>
    </source>
</reference>
<dbReference type="Proteomes" id="UP000182229">
    <property type="component" value="Unassembled WGS sequence"/>
</dbReference>
<feature type="domain" description="Peptidase S9 prolyl oligopeptidase catalytic" evidence="8">
    <location>
        <begin position="505"/>
        <end position="714"/>
    </location>
</feature>
<evidence type="ECO:0000256" key="3">
    <source>
        <dbReference type="ARBA" id="ARBA00011897"/>
    </source>
</evidence>
<evidence type="ECO:0000256" key="4">
    <source>
        <dbReference type="ARBA" id="ARBA00022670"/>
    </source>
</evidence>
<dbReference type="InterPro" id="IPR051167">
    <property type="entry name" value="Prolyl_oligopep/macrocyclase"/>
</dbReference>
<dbReference type="GO" id="GO:0005829">
    <property type="term" value="C:cytosol"/>
    <property type="evidence" value="ECO:0007669"/>
    <property type="project" value="TreeGrafter"/>
</dbReference>
<name>A0A1L9B532_9BACT</name>
<evidence type="ECO:0000259" key="8">
    <source>
        <dbReference type="Pfam" id="PF00326"/>
    </source>
</evidence>
<keyword evidence="7" id="KW-0732">Signal</keyword>
<dbReference type="EC" id="3.4.21.26" evidence="3"/>
<dbReference type="InterPro" id="IPR001375">
    <property type="entry name" value="Peptidase_S9_cat"/>
</dbReference>
<keyword evidence="5" id="KW-0378">Hydrolase</keyword>
<reference evidence="11" key="1">
    <citation type="submission" date="2016-11" db="EMBL/GenBank/DDBJ databases">
        <authorList>
            <person name="Shukria A."/>
            <person name="Stevens D.C."/>
        </authorList>
    </citation>
    <scope>NUCLEOTIDE SEQUENCE [LARGE SCALE GENOMIC DNA]</scope>
    <source>
        <strain evidence="11">Cbfe23</strain>
    </source>
</reference>
<evidence type="ECO:0000256" key="1">
    <source>
        <dbReference type="ARBA" id="ARBA00001070"/>
    </source>
</evidence>
<dbReference type="Pfam" id="PF00326">
    <property type="entry name" value="Peptidase_S9"/>
    <property type="match status" value="1"/>
</dbReference>
<dbReference type="GO" id="GO:0070012">
    <property type="term" value="F:oligopeptidase activity"/>
    <property type="evidence" value="ECO:0007669"/>
    <property type="project" value="TreeGrafter"/>
</dbReference>
<keyword evidence="6" id="KW-0720">Serine protease</keyword>
<dbReference type="AlphaFoldDB" id="A0A1L9B532"/>
<dbReference type="InterPro" id="IPR002470">
    <property type="entry name" value="Peptidase_S9A"/>
</dbReference>
<keyword evidence="11" id="KW-1185">Reference proteome</keyword>
<proteinExistence type="inferred from homology"/>
<evidence type="ECO:0000313" key="10">
    <source>
        <dbReference type="EMBL" id="OJH37320.1"/>
    </source>
</evidence>